<proteinExistence type="predicted"/>
<evidence type="ECO:0008006" key="3">
    <source>
        <dbReference type="Google" id="ProtNLM"/>
    </source>
</evidence>
<name>A0AAW1PAF2_9CHLO</name>
<sequence length="153" mass="17506">MDTWPWRGSSSADPSILIPILSRQTILEREGAQQTGSALTFFQQNTDLVQAHGGVGVLLPSTSYGAKRFIVKVLIERRKGLRKWVRLELRNSKKTFVLSVSYNKDAAEYYKPLCKAIHEQGLADVLAYFWCRRAAENLLRIHLADVPSQPWYW</sequence>
<dbReference type="Proteomes" id="UP001465755">
    <property type="component" value="Unassembled WGS sequence"/>
</dbReference>
<evidence type="ECO:0000313" key="1">
    <source>
        <dbReference type="EMBL" id="KAK9805393.1"/>
    </source>
</evidence>
<comment type="caution">
    <text evidence="1">The sequence shown here is derived from an EMBL/GenBank/DDBJ whole genome shotgun (WGS) entry which is preliminary data.</text>
</comment>
<keyword evidence="2" id="KW-1185">Reference proteome</keyword>
<dbReference type="EMBL" id="JALJOQ010000044">
    <property type="protein sequence ID" value="KAK9805393.1"/>
    <property type="molecule type" value="Genomic_DNA"/>
</dbReference>
<dbReference type="AlphaFoldDB" id="A0AAW1PAF2"/>
<reference evidence="1 2" key="1">
    <citation type="journal article" date="2024" name="Nat. Commun.">
        <title>Phylogenomics reveals the evolutionary origins of lichenization in chlorophyte algae.</title>
        <authorList>
            <person name="Puginier C."/>
            <person name="Libourel C."/>
            <person name="Otte J."/>
            <person name="Skaloud P."/>
            <person name="Haon M."/>
            <person name="Grisel S."/>
            <person name="Petersen M."/>
            <person name="Berrin J.G."/>
            <person name="Delaux P.M."/>
            <person name="Dal Grande F."/>
            <person name="Keller J."/>
        </authorList>
    </citation>
    <scope>NUCLEOTIDE SEQUENCE [LARGE SCALE GENOMIC DNA]</scope>
    <source>
        <strain evidence="1 2">SAG 2036</strain>
    </source>
</reference>
<accession>A0AAW1PAF2</accession>
<evidence type="ECO:0000313" key="2">
    <source>
        <dbReference type="Proteomes" id="UP001465755"/>
    </source>
</evidence>
<gene>
    <name evidence="1" type="ORF">WJX73_010801</name>
</gene>
<organism evidence="1 2">
    <name type="scientific">Symbiochloris irregularis</name>
    <dbReference type="NCBI Taxonomy" id="706552"/>
    <lineage>
        <taxon>Eukaryota</taxon>
        <taxon>Viridiplantae</taxon>
        <taxon>Chlorophyta</taxon>
        <taxon>core chlorophytes</taxon>
        <taxon>Trebouxiophyceae</taxon>
        <taxon>Trebouxiales</taxon>
        <taxon>Trebouxiaceae</taxon>
        <taxon>Symbiochloris</taxon>
    </lineage>
</organism>
<protein>
    <recommendedName>
        <fullName evidence="3">LAGLIDADG homing endonuclease</fullName>
    </recommendedName>
</protein>